<dbReference type="InterPro" id="IPR042099">
    <property type="entry name" value="ANL_N_sf"/>
</dbReference>
<reference evidence="6" key="1">
    <citation type="journal article" date="2012" name="PLoS Pathog.">
        <title>Comparative genomics of the apicomplexan parasites Toxoplasma gondii and Neospora caninum: Coccidia differing in host range and transmission strategy.</title>
        <authorList>
            <person name="Reid A.J."/>
            <person name="Vermont S.J."/>
            <person name="Cotton J.A."/>
            <person name="Harris D."/>
            <person name="Hill-Cawthorne G.A."/>
            <person name="Konen-Waisman S."/>
            <person name="Latham S.M."/>
            <person name="Mourier T."/>
            <person name="Norton R."/>
            <person name="Quail M.A."/>
            <person name="Sanders M."/>
            <person name="Shanmugam D."/>
            <person name="Sohal A."/>
            <person name="Wasmuth J.D."/>
            <person name="Brunk B."/>
            <person name="Grigg M.E."/>
            <person name="Howard J.C."/>
            <person name="Parkinson J."/>
            <person name="Roos D.S."/>
            <person name="Trees A.J."/>
            <person name="Berriman M."/>
            <person name="Pain A."/>
            <person name="Wastling J.M."/>
        </authorList>
    </citation>
    <scope>NUCLEOTIDE SEQUENCE [LARGE SCALE GENOMIC DNA]</scope>
    <source>
        <strain evidence="6">Liverpool</strain>
    </source>
</reference>
<feature type="domain" description="AMP-dependent synthetase/ligase" evidence="4">
    <location>
        <begin position="402"/>
        <end position="646"/>
    </location>
</feature>
<dbReference type="OMA" id="NRGELCV"/>
<gene>
    <name evidence="5" type="ORF">NCLIV_063970</name>
</gene>
<feature type="compositionally biased region" description="Polar residues" evidence="3">
    <location>
        <begin position="119"/>
        <end position="128"/>
    </location>
</feature>
<name>F0VQH4_NEOCL</name>
<evidence type="ECO:0000256" key="2">
    <source>
        <dbReference type="ARBA" id="ARBA00022840"/>
    </source>
</evidence>
<keyword evidence="6" id="KW-1185">Reference proteome</keyword>
<evidence type="ECO:0000313" key="6">
    <source>
        <dbReference type="Proteomes" id="UP000007494"/>
    </source>
</evidence>
<dbReference type="PANTHER" id="PTHR43272">
    <property type="entry name" value="LONG-CHAIN-FATTY-ACID--COA LIGASE"/>
    <property type="match status" value="1"/>
</dbReference>
<dbReference type="FunCoup" id="F0VQH4">
    <property type="interactions" value="14"/>
</dbReference>
<evidence type="ECO:0000313" key="5">
    <source>
        <dbReference type="EMBL" id="CBZ55971.1"/>
    </source>
</evidence>
<evidence type="ECO:0000256" key="1">
    <source>
        <dbReference type="ARBA" id="ARBA00022741"/>
    </source>
</evidence>
<dbReference type="Proteomes" id="UP000007494">
    <property type="component" value="Chromosome XII"/>
</dbReference>
<dbReference type="GO" id="GO:0016020">
    <property type="term" value="C:membrane"/>
    <property type="evidence" value="ECO:0007669"/>
    <property type="project" value="TreeGrafter"/>
</dbReference>
<dbReference type="RefSeq" id="XP_003885997.1">
    <property type="nucleotide sequence ID" value="XM_003885948.1"/>
</dbReference>
<evidence type="ECO:0000256" key="3">
    <source>
        <dbReference type="SAM" id="MobiDB-lite"/>
    </source>
</evidence>
<dbReference type="GO" id="GO:0005783">
    <property type="term" value="C:endoplasmic reticulum"/>
    <property type="evidence" value="ECO:0007669"/>
    <property type="project" value="TreeGrafter"/>
</dbReference>
<dbReference type="AlphaFoldDB" id="F0VQH4"/>
<dbReference type="PANTHER" id="PTHR43272:SF33">
    <property type="entry name" value="AMP-BINDING DOMAIN-CONTAINING PROTEIN-RELATED"/>
    <property type="match status" value="1"/>
</dbReference>
<dbReference type="InParanoid" id="F0VQH4"/>
<dbReference type="OrthoDB" id="1700726at2759"/>
<dbReference type="Pfam" id="PF00501">
    <property type="entry name" value="AMP-binding"/>
    <property type="match status" value="2"/>
</dbReference>
<feature type="domain" description="AMP-dependent synthetase/ligase" evidence="4">
    <location>
        <begin position="190"/>
        <end position="364"/>
    </location>
</feature>
<keyword evidence="1" id="KW-0547">Nucleotide-binding</keyword>
<feature type="region of interest" description="Disordered" evidence="3">
    <location>
        <begin position="83"/>
        <end position="181"/>
    </location>
</feature>
<accession>F0VQH4</accession>
<proteinExistence type="predicted"/>
<dbReference type="eggNOG" id="KOG1256">
    <property type="taxonomic scope" value="Eukaryota"/>
</dbReference>
<dbReference type="Gene3D" id="3.40.50.12780">
    <property type="entry name" value="N-terminal domain of ligase-like"/>
    <property type="match status" value="2"/>
</dbReference>
<sequence length="828" mass="90775">MKQPNPPVGGRLSPRQPWTGLYAVPVEGLPKKEGESAVYRCVESSQNAVPVKALPAVLEDFPDIRSPFDTLYCAAQAFPDDPLLGEREKLPLPEFSVSQVETNGPGASLSAKTHETRPVTASSASGNSPPVGGEKPGSSNRPLSADGEDGARLGTGGTTPVTPSKDSSTGLRSTPTAQSLGESLPRKAGCLRFGEYKWLTYKETLDQVQALAWALSHVVDVPVASFGDDSEVQETYRFVGIWARSSAAWRITDYACNAAKTVSVPLYDTLGHEALLYIMGLTKLQVLCVEGAKIQDALRLVTDEKVPLKAVICFDPVAPEEVEEFAGNSVRLYSLSDLIEKGLGQKHERPTLSVDDICTVIFTSALEKTLGKWKEMWPAKRRRGCVPEETPKRADLLRCAAGTTGVPKGVVHTNGGFVATIAGYAACNNRMNLARGDITLSYLPQSHIYQRGVEIILTHLGVRIGYYSGDITRLVEDIQSLRPTVFFGVPRVYTRMLDKILSGVKEKSGVVQWLFRKALAWKESNYKKDGSRFTATVPDLLFGKIRAIFGGRLKTLCMGSAPMKSEAIVMLQMLLGSPVCEGWGMTETGICFLQDLSDNEKGTIGGPFPSLEFKIVSLPELAYDADAAIPRGELLVRGPSVMKRYFQAPETTQAAFDKDGWMRTGDVVELLPSGAPRIIDRAKNIFKLAQGEYVAPERLENIFSSSPFVEQIYLHGDSVQNCVVAIVVPYKDVALKWAKERNMGQVLYSDLLKNSDLRQSVLYSMKEAGRGRVHGFEEPKNVFLTPHAFTAENGMATPTMKVVRKRVEKEYRKQIDQLYAELKARHAA</sequence>
<keyword evidence="2" id="KW-0067">ATP-binding</keyword>
<evidence type="ECO:0000259" key="4">
    <source>
        <dbReference type="Pfam" id="PF00501"/>
    </source>
</evidence>
<protein>
    <submittedName>
        <fullName evidence="5">Putative long chain acyl-CoA synthetase</fullName>
    </submittedName>
</protein>
<dbReference type="GO" id="GO:0004467">
    <property type="term" value="F:long-chain fatty acid-CoA ligase activity"/>
    <property type="evidence" value="ECO:0007669"/>
    <property type="project" value="TreeGrafter"/>
</dbReference>
<dbReference type="VEuPathDB" id="ToxoDB:NCLIV_063970"/>
<dbReference type="GO" id="GO:0005524">
    <property type="term" value="F:ATP binding"/>
    <property type="evidence" value="ECO:0007669"/>
    <property type="project" value="UniProtKB-KW"/>
</dbReference>
<dbReference type="EMBL" id="FR823393">
    <property type="protein sequence ID" value="CBZ55971.1"/>
    <property type="molecule type" value="Genomic_DNA"/>
</dbReference>
<dbReference type="InterPro" id="IPR000873">
    <property type="entry name" value="AMP-dep_synth/lig_dom"/>
</dbReference>
<organism evidence="5 6">
    <name type="scientific">Neospora caninum (strain Liverpool)</name>
    <dbReference type="NCBI Taxonomy" id="572307"/>
    <lineage>
        <taxon>Eukaryota</taxon>
        <taxon>Sar</taxon>
        <taxon>Alveolata</taxon>
        <taxon>Apicomplexa</taxon>
        <taxon>Conoidasida</taxon>
        <taxon>Coccidia</taxon>
        <taxon>Eucoccidiorida</taxon>
        <taxon>Eimeriorina</taxon>
        <taxon>Sarcocystidae</taxon>
        <taxon>Neospora</taxon>
    </lineage>
</organism>
<dbReference type="GeneID" id="13445194"/>
<feature type="compositionally biased region" description="Polar residues" evidence="3">
    <location>
        <begin position="158"/>
        <end position="181"/>
    </location>
</feature>
<dbReference type="SUPFAM" id="SSF56801">
    <property type="entry name" value="Acetyl-CoA synthetase-like"/>
    <property type="match status" value="2"/>
</dbReference>